<dbReference type="NCBIfam" id="TIGR01726">
    <property type="entry name" value="HEQRo_perm_3TM"/>
    <property type="match status" value="1"/>
</dbReference>
<evidence type="ECO:0000256" key="2">
    <source>
        <dbReference type="ARBA" id="ARBA00010072"/>
    </source>
</evidence>
<comment type="subcellular location">
    <subcellularLocation>
        <location evidence="1 9">Cell membrane</location>
        <topology evidence="1 9">Multi-pass membrane protein</topology>
    </subcellularLocation>
</comment>
<evidence type="ECO:0000313" key="12">
    <source>
        <dbReference type="Proteomes" id="UP000029052"/>
    </source>
</evidence>
<dbReference type="GO" id="GO:0022857">
    <property type="term" value="F:transmembrane transporter activity"/>
    <property type="evidence" value="ECO:0007669"/>
    <property type="project" value="InterPro"/>
</dbReference>
<dbReference type="InterPro" id="IPR000515">
    <property type="entry name" value="MetI-like"/>
</dbReference>
<evidence type="ECO:0000256" key="7">
    <source>
        <dbReference type="ARBA" id="ARBA00022989"/>
    </source>
</evidence>
<feature type="domain" description="ABC transmembrane type-1" evidence="10">
    <location>
        <begin position="18"/>
        <end position="206"/>
    </location>
</feature>
<evidence type="ECO:0000256" key="1">
    <source>
        <dbReference type="ARBA" id="ARBA00004651"/>
    </source>
</evidence>
<dbReference type="RefSeq" id="WP_022859758.1">
    <property type="nucleotide sequence ID" value="NZ_JGZB01000002.1"/>
</dbReference>
<sequence length="218" mass="24106">MLDWHFIAHYAPFFVLGARMTVIISVAGVALAMIVGLLCATVLEARVPFVRGVVRVYIEVSRNTPLLVQLYFLYFGLPKLGFVWSAETCAIVGLAFLGGSYMAESMRAGFDAVPAVQKENAYVLGLSRWQTFARVMLPQAAGTAMPGVVANVIFLIKESSVVSAIALADVMYMAKDLIGMYYSTYESLFMLIVAYLVILLPVSLLGTWMEKRFDYARR</sequence>
<dbReference type="STRING" id="1692.BMAGN_1154"/>
<dbReference type="SUPFAM" id="SSF161098">
    <property type="entry name" value="MetI-like"/>
    <property type="match status" value="1"/>
</dbReference>
<keyword evidence="8 9" id="KW-0472">Membrane</keyword>
<dbReference type="PROSITE" id="PS50928">
    <property type="entry name" value="ABC_TM1"/>
    <property type="match status" value="1"/>
</dbReference>
<keyword evidence="12" id="KW-1185">Reference proteome</keyword>
<accession>A0A087BEC8</accession>
<name>A0A087BEC8_9BIFI</name>
<keyword evidence="6" id="KW-0029">Amino-acid transport</keyword>
<dbReference type="eggNOG" id="COG0765">
    <property type="taxonomic scope" value="Bacteria"/>
</dbReference>
<dbReference type="InterPro" id="IPR035906">
    <property type="entry name" value="MetI-like_sf"/>
</dbReference>
<keyword evidence="7 9" id="KW-1133">Transmembrane helix</keyword>
<evidence type="ECO:0000256" key="3">
    <source>
        <dbReference type="ARBA" id="ARBA00022448"/>
    </source>
</evidence>
<keyword evidence="4" id="KW-1003">Cell membrane</keyword>
<dbReference type="Pfam" id="PF00528">
    <property type="entry name" value="BPD_transp_1"/>
    <property type="match status" value="1"/>
</dbReference>
<keyword evidence="5 9" id="KW-0812">Transmembrane</keyword>
<evidence type="ECO:0000256" key="4">
    <source>
        <dbReference type="ARBA" id="ARBA00022475"/>
    </source>
</evidence>
<proteinExistence type="inferred from homology"/>
<feature type="transmembrane region" description="Helical" evidence="9">
    <location>
        <begin position="188"/>
        <end position="208"/>
    </location>
</feature>
<evidence type="ECO:0000313" key="11">
    <source>
        <dbReference type="EMBL" id="KFI69378.1"/>
    </source>
</evidence>
<organism evidence="11 12">
    <name type="scientific">Bifidobacterium magnum</name>
    <dbReference type="NCBI Taxonomy" id="1692"/>
    <lineage>
        <taxon>Bacteria</taxon>
        <taxon>Bacillati</taxon>
        <taxon>Actinomycetota</taxon>
        <taxon>Actinomycetes</taxon>
        <taxon>Bifidobacteriales</taxon>
        <taxon>Bifidobacteriaceae</taxon>
        <taxon>Bifidobacterium</taxon>
    </lineage>
</organism>
<dbReference type="Proteomes" id="UP000029052">
    <property type="component" value="Unassembled WGS sequence"/>
</dbReference>
<dbReference type="PANTHER" id="PTHR30614:SF37">
    <property type="entry name" value="AMINO-ACID ABC TRANSPORTER PERMEASE PROTEIN YHDX-RELATED"/>
    <property type="match status" value="1"/>
</dbReference>
<comment type="caution">
    <text evidence="11">The sequence shown here is derived from an EMBL/GenBank/DDBJ whole genome shotgun (WGS) entry which is preliminary data.</text>
</comment>
<comment type="similarity">
    <text evidence="2">Belongs to the binding-protein-dependent transport system permease family. HisMQ subfamily.</text>
</comment>
<dbReference type="Gene3D" id="1.10.3720.10">
    <property type="entry name" value="MetI-like"/>
    <property type="match status" value="1"/>
</dbReference>
<dbReference type="AlphaFoldDB" id="A0A087BEC8"/>
<dbReference type="InterPro" id="IPR043429">
    <property type="entry name" value="ArtM/GltK/GlnP/TcyL/YhdX-like"/>
</dbReference>
<dbReference type="EMBL" id="JGZB01000002">
    <property type="protein sequence ID" value="KFI69378.1"/>
    <property type="molecule type" value="Genomic_DNA"/>
</dbReference>
<keyword evidence="3 9" id="KW-0813">Transport</keyword>
<feature type="transmembrane region" description="Helical" evidence="9">
    <location>
        <begin position="144"/>
        <end position="168"/>
    </location>
</feature>
<evidence type="ECO:0000256" key="9">
    <source>
        <dbReference type="RuleBase" id="RU363032"/>
    </source>
</evidence>
<evidence type="ECO:0000256" key="5">
    <source>
        <dbReference type="ARBA" id="ARBA00022692"/>
    </source>
</evidence>
<feature type="transmembrane region" description="Helical" evidence="9">
    <location>
        <begin position="21"/>
        <end position="43"/>
    </location>
</feature>
<evidence type="ECO:0000256" key="8">
    <source>
        <dbReference type="ARBA" id="ARBA00023136"/>
    </source>
</evidence>
<feature type="transmembrane region" description="Helical" evidence="9">
    <location>
        <begin position="71"/>
        <end position="97"/>
    </location>
</feature>
<protein>
    <submittedName>
        <fullName evidence="11">ABC transporter, permease</fullName>
    </submittedName>
</protein>
<reference evidence="11 12" key="1">
    <citation type="submission" date="2014-03" db="EMBL/GenBank/DDBJ databases">
        <title>Genomics of Bifidobacteria.</title>
        <authorList>
            <person name="Ventura M."/>
            <person name="Milani C."/>
            <person name="Lugli G.A."/>
        </authorList>
    </citation>
    <scope>NUCLEOTIDE SEQUENCE [LARGE SCALE GENOMIC DNA]</scope>
    <source>
        <strain evidence="11 12">LMG 11591</strain>
    </source>
</reference>
<dbReference type="GO" id="GO:0006865">
    <property type="term" value="P:amino acid transport"/>
    <property type="evidence" value="ECO:0007669"/>
    <property type="project" value="UniProtKB-KW"/>
</dbReference>
<dbReference type="CDD" id="cd06261">
    <property type="entry name" value="TM_PBP2"/>
    <property type="match status" value="1"/>
</dbReference>
<dbReference type="PANTHER" id="PTHR30614">
    <property type="entry name" value="MEMBRANE COMPONENT OF AMINO ACID ABC TRANSPORTER"/>
    <property type="match status" value="1"/>
</dbReference>
<dbReference type="InterPro" id="IPR010065">
    <property type="entry name" value="AA_ABC_transptr_permease_3TM"/>
</dbReference>
<evidence type="ECO:0000259" key="10">
    <source>
        <dbReference type="PROSITE" id="PS50928"/>
    </source>
</evidence>
<evidence type="ECO:0000256" key="6">
    <source>
        <dbReference type="ARBA" id="ARBA00022970"/>
    </source>
</evidence>
<dbReference type="GO" id="GO:0043190">
    <property type="term" value="C:ATP-binding cassette (ABC) transporter complex"/>
    <property type="evidence" value="ECO:0007669"/>
    <property type="project" value="InterPro"/>
</dbReference>
<gene>
    <name evidence="11" type="ORF">BMAGN_1154</name>
</gene>